<evidence type="ECO:0000313" key="7">
    <source>
        <dbReference type="EMBL" id="CAI6332247.1"/>
    </source>
</evidence>
<dbReference type="PANTHER" id="PTHR12265">
    <property type="entry name" value="TRANSMEMBRANE PROTEIN 53"/>
    <property type="match status" value="1"/>
</dbReference>
<keyword evidence="2" id="KW-0812">Transmembrane</keyword>
<keyword evidence="3" id="KW-1133">Transmembrane helix</keyword>
<evidence type="ECO:0000256" key="6">
    <source>
        <dbReference type="ARBA" id="ARBA00034303"/>
    </source>
</evidence>
<comment type="subcellular location">
    <subcellularLocation>
        <location evidence="6">Nucleus outer membrane</location>
        <topology evidence="6">Single-pass membrane protein</topology>
    </subcellularLocation>
</comment>
<reference evidence="7" key="1">
    <citation type="submission" date="2023-01" db="EMBL/GenBank/DDBJ databases">
        <authorList>
            <person name="Van Ghelder C."/>
            <person name="Rancurel C."/>
        </authorList>
    </citation>
    <scope>NUCLEOTIDE SEQUENCE</scope>
    <source>
        <strain evidence="7">CNCM I-4278</strain>
    </source>
</reference>
<evidence type="ECO:0000256" key="3">
    <source>
        <dbReference type="ARBA" id="ARBA00022989"/>
    </source>
</evidence>
<evidence type="ECO:0000256" key="4">
    <source>
        <dbReference type="ARBA" id="ARBA00023136"/>
    </source>
</evidence>
<comment type="caution">
    <text evidence="7">The sequence shown here is derived from an EMBL/GenBank/DDBJ whole genome shotgun (WGS) entry which is preliminary data.</text>
</comment>
<evidence type="ECO:0008006" key="9">
    <source>
        <dbReference type="Google" id="ProtNLM"/>
    </source>
</evidence>
<dbReference type="InterPro" id="IPR029058">
    <property type="entry name" value="AB_hydrolase_fold"/>
</dbReference>
<dbReference type="Proteomes" id="UP001152607">
    <property type="component" value="Unassembled WGS sequence"/>
</dbReference>
<organism evidence="7 8">
    <name type="scientific">Periconia digitata</name>
    <dbReference type="NCBI Taxonomy" id="1303443"/>
    <lineage>
        <taxon>Eukaryota</taxon>
        <taxon>Fungi</taxon>
        <taxon>Dikarya</taxon>
        <taxon>Ascomycota</taxon>
        <taxon>Pezizomycotina</taxon>
        <taxon>Dothideomycetes</taxon>
        <taxon>Pleosporomycetidae</taxon>
        <taxon>Pleosporales</taxon>
        <taxon>Massarineae</taxon>
        <taxon>Periconiaceae</taxon>
        <taxon>Periconia</taxon>
    </lineage>
</organism>
<sequence>MSRTLANFINTGPRTSVYTPSEPAIGELVIICTWLGAAAKHINKYVAMYQRIAPGARILLIESAVPILVSSYARQHKHIQAAVRTVMDTVAECDGNGLVTTEKKPVPSPKILLHAFSNGGTNTATQLLIVLRQKSKGPLPLLGIVFDSSPAKGTYWKSHSAMVLSLPPNFATQLVGTIVVHFLLCMLYTWIACGNENPASLQRRTMLDKETVTASSATVGDEDGMGNARYIYSRSDRMCQWGDVHDHAEEARRRGWNVEEVVYEGTAHCAHYSGVDGRQRYEDVVERLWSDESGVEVEAASKWGGGPSRLSKL</sequence>
<accession>A0A9W4U9Q1</accession>
<proteinExistence type="inferred from homology"/>
<dbReference type="InterPro" id="IPR008547">
    <property type="entry name" value="DUF829_TMEM53"/>
</dbReference>
<comment type="similarity">
    <text evidence="1">Belongs to the TMEM53 family.</text>
</comment>
<keyword evidence="4" id="KW-0472">Membrane</keyword>
<keyword evidence="8" id="KW-1185">Reference proteome</keyword>
<evidence type="ECO:0000256" key="1">
    <source>
        <dbReference type="ARBA" id="ARBA00007387"/>
    </source>
</evidence>
<dbReference type="Pfam" id="PF05705">
    <property type="entry name" value="DUF829"/>
    <property type="match status" value="1"/>
</dbReference>
<dbReference type="AlphaFoldDB" id="A0A9W4U9Q1"/>
<dbReference type="GO" id="GO:0005640">
    <property type="term" value="C:nuclear outer membrane"/>
    <property type="evidence" value="ECO:0007669"/>
    <property type="project" value="UniProtKB-SubCell"/>
</dbReference>
<gene>
    <name evidence="7" type="ORF">PDIGIT_LOCUS5279</name>
</gene>
<evidence type="ECO:0000256" key="5">
    <source>
        <dbReference type="ARBA" id="ARBA00023242"/>
    </source>
</evidence>
<dbReference type="PANTHER" id="PTHR12265:SF30">
    <property type="entry name" value="TRANSMEMBRANE PROTEIN 53"/>
    <property type="match status" value="1"/>
</dbReference>
<keyword evidence="5" id="KW-0539">Nucleus</keyword>
<dbReference type="OrthoDB" id="77878at2759"/>
<name>A0A9W4U9Q1_9PLEO</name>
<evidence type="ECO:0000313" key="8">
    <source>
        <dbReference type="Proteomes" id="UP001152607"/>
    </source>
</evidence>
<dbReference type="SUPFAM" id="SSF53474">
    <property type="entry name" value="alpha/beta-Hydrolases"/>
    <property type="match status" value="1"/>
</dbReference>
<protein>
    <recommendedName>
        <fullName evidence="9">Indole-diterpene biosynthesis protein PaxU</fullName>
    </recommendedName>
</protein>
<dbReference type="EMBL" id="CAOQHR010000003">
    <property type="protein sequence ID" value="CAI6332247.1"/>
    <property type="molecule type" value="Genomic_DNA"/>
</dbReference>
<evidence type="ECO:0000256" key="2">
    <source>
        <dbReference type="ARBA" id="ARBA00022692"/>
    </source>
</evidence>